<name>A0ABV6AWT9_9DEIO</name>
<organism evidence="1 2">
    <name type="scientific">Deinococcus oregonensis</name>
    <dbReference type="NCBI Taxonomy" id="1805970"/>
    <lineage>
        <taxon>Bacteria</taxon>
        <taxon>Thermotogati</taxon>
        <taxon>Deinococcota</taxon>
        <taxon>Deinococci</taxon>
        <taxon>Deinococcales</taxon>
        <taxon>Deinococcaceae</taxon>
        <taxon>Deinococcus</taxon>
    </lineage>
</organism>
<accession>A0ABV6AWT9</accession>
<proteinExistence type="predicted"/>
<dbReference type="RefSeq" id="WP_380008042.1">
    <property type="nucleotide sequence ID" value="NZ_JBHLYR010000027.1"/>
</dbReference>
<keyword evidence="2" id="KW-1185">Reference proteome</keyword>
<reference evidence="1 2" key="1">
    <citation type="submission" date="2024-09" db="EMBL/GenBank/DDBJ databases">
        <authorList>
            <person name="Sun Q."/>
            <person name="Mori K."/>
        </authorList>
    </citation>
    <scope>NUCLEOTIDE SEQUENCE [LARGE SCALE GENOMIC DNA]</scope>
    <source>
        <strain evidence="1 2">JCM 13503</strain>
    </source>
</reference>
<protein>
    <submittedName>
        <fullName evidence="1">Uncharacterized protein</fullName>
    </submittedName>
</protein>
<dbReference type="Proteomes" id="UP001589733">
    <property type="component" value="Unassembled WGS sequence"/>
</dbReference>
<evidence type="ECO:0000313" key="2">
    <source>
        <dbReference type="Proteomes" id="UP001589733"/>
    </source>
</evidence>
<evidence type="ECO:0000313" key="1">
    <source>
        <dbReference type="EMBL" id="MFB9991978.1"/>
    </source>
</evidence>
<dbReference type="EMBL" id="JBHLYR010000027">
    <property type="protein sequence ID" value="MFB9991978.1"/>
    <property type="molecule type" value="Genomic_DNA"/>
</dbReference>
<comment type="caution">
    <text evidence="1">The sequence shown here is derived from an EMBL/GenBank/DDBJ whole genome shotgun (WGS) entry which is preliminary data.</text>
</comment>
<sequence>MVRARFIAKAIPGEGWRVWNRKTERWWGELCKDYPATLLSELNGPKRPPELLTLINQNRKPRR</sequence>
<gene>
    <name evidence="1" type="ORF">ACFFLM_08405</name>
</gene>